<dbReference type="Proteomes" id="UP001597510">
    <property type="component" value="Unassembled WGS sequence"/>
</dbReference>
<protein>
    <recommendedName>
        <fullName evidence="3">Lipoprotein</fullName>
    </recommendedName>
</protein>
<name>A0ABW5J2D5_9BACT</name>
<sequence length="150" mass="16937">MIIASVFVNIVYYDFDSLSTRIYNCGNTINEGMRYLIILVFIGLLTGCEHPGPVTRDIEIDASRDTTIIVWKRGYADGAILKVTGNINADALVRMRHPNEQDYGLYKDIHLSKGDNDCKQGLGDLYGSSFHIIYYHQNVSKGKLKLNVKF</sequence>
<keyword evidence="2" id="KW-1185">Reference proteome</keyword>
<evidence type="ECO:0000313" key="1">
    <source>
        <dbReference type="EMBL" id="MFD2520177.1"/>
    </source>
</evidence>
<organism evidence="1 2">
    <name type="scientific">Emticicia soli</name>
    <dbReference type="NCBI Taxonomy" id="2027878"/>
    <lineage>
        <taxon>Bacteria</taxon>
        <taxon>Pseudomonadati</taxon>
        <taxon>Bacteroidota</taxon>
        <taxon>Cytophagia</taxon>
        <taxon>Cytophagales</taxon>
        <taxon>Leadbetterellaceae</taxon>
        <taxon>Emticicia</taxon>
    </lineage>
</organism>
<evidence type="ECO:0000313" key="2">
    <source>
        <dbReference type="Proteomes" id="UP001597510"/>
    </source>
</evidence>
<reference evidence="2" key="1">
    <citation type="journal article" date="2019" name="Int. J. Syst. Evol. Microbiol.">
        <title>The Global Catalogue of Microorganisms (GCM) 10K type strain sequencing project: providing services to taxonomists for standard genome sequencing and annotation.</title>
        <authorList>
            <consortium name="The Broad Institute Genomics Platform"/>
            <consortium name="The Broad Institute Genome Sequencing Center for Infectious Disease"/>
            <person name="Wu L."/>
            <person name="Ma J."/>
        </authorList>
    </citation>
    <scope>NUCLEOTIDE SEQUENCE [LARGE SCALE GENOMIC DNA]</scope>
    <source>
        <strain evidence="2">KCTC 52344</strain>
    </source>
</reference>
<accession>A0ABW5J2D5</accession>
<comment type="caution">
    <text evidence="1">The sequence shown here is derived from an EMBL/GenBank/DDBJ whole genome shotgun (WGS) entry which is preliminary data.</text>
</comment>
<evidence type="ECO:0008006" key="3">
    <source>
        <dbReference type="Google" id="ProtNLM"/>
    </source>
</evidence>
<proteinExistence type="predicted"/>
<gene>
    <name evidence="1" type="ORF">ACFSR2_04730</name>
</gene>
<dbReference type="EMBL" id="JBHULC010000004">
    <property type="protein sequence ID" value="MFD2520177.1"/>
    <property type="molecule type" value="Genomic_DNA"/>
</dbReference>